<feature type="domain" description="Response regulatory" evidence="2">
    <location>
        <begin position="16"/>
        <end position="130"/>
    </location>
</feature>
<dbReference type="InterPro" id="IPR011006">
    <property type="entry name" value="CheY-like_superfamily"/>
</dbReference>
<dbReference type="SUPFAM" id="SSF52172">
    <property type="entry name" value="CheY-like"/>
    <property type="match status" value="1"/>
</dbReference>
<gene>
    <name evidence="3" type="primary">cheY7</name>
    <name evidence="3" type="ORF">dnl_40210</name>
</gene>
<dbReference type="PROSITE" id="PS50110">
    <property type="entry name" value="RESPONSE_REGULATORY"/>
    <property type="match status" value="1"/>
</dbReference>
<protein>
    <submittedName>
        <fullName evidence="3">Chemotaxis protein</fullName>
    </submittedName>
</protein>
<name>A0A975BA99_9BACT</name>
<comment type="caution">
    <text evidence="1">Lacks conserved residue(s) required for the propagation of feature annotation.</text>
</comment>
<dbReference type="InterPro" id="IPR001789">
    <property type="entry name" value="Sig_transdc_resp-reg_receiver"/>
</dbReference>
<dbReference type="Gene3D" id="3.40.50.2300">
    <property type="match status" value="1"/>
</dbReference>
<evidence type="ECO:0000256" key="1">
    <source>
        <dbReference type="PROSITE-ProRule" id="PRU00169"/>
    </source>
</evidence>
<dbReference type="GO" id="GO:0000160">
    <property type="term" value="P:phosphorelay signal transduction system"/>
    <property type="evidence" value="ECO:0007669"/>
    <property type="project" value="InterPro"/>
</dbReference>
<proteinExistence type="predicted"/>
<organism evidence="3 4">
    <name type="scientific">Desulfonema limicola</name>
    <dbReference type="NCBI Taxonomy" id="45656"/>
    <lineage>
        <taxon>Bacteria</taxon>
        <taxon>Pseudomonadati</taxon>
        <taxon>Thermodesulfobacteriota</taxon>
        <taxon>Desulfobacteria</taxon>
        <taxon>Desulfobacterales</taxon>
        <taxon>Desulfococcaceae</taxon>
        <taxon>Desulfonema</taxon>
    </lineage>
</organism>
<evidence type="ECO:0000313" key="4">
    <source>
        <dbReference type="Proteomes" id="UP000663720"/>
    </source>
</evidence>
<keyword evidence="4" id="KW-1185">Reference proteome</keyword>
<reference evidence="3" key="1">
    <citation type="journal article" date="2021" name="Microb. Physiol.">
        <title>Proteogenomic Insights into the Physiology of Marine, Sulfate-Reducing, Filamentous Desulfonema limicola and Desulfonema magnum.</title>
        <authorList>
            <person name="Schnaars V."/>
            <person name="Wohlbrand L."/>
            <person name="Scheve S."/>
            <person name="Hinrichs C."/>
            <person name="Reinhardt R."/>
            <person name="Rabus R."/>
        </authorList>
    </citation>
    <scope>NUCLEOTIDE SEQUENCE</scope>
    <source>
        <strain evidence="3">5ac10</strain>
    </source>
</reference>
<dbReference type="SMART" id="SM00448">
    <property type="entry name" value="REC"/>
    <property type="match status" value="1"/>
</dbReference>
<sequence length="137" mass="16034">MLYINNLFCEHYMNITLLIIDQDNPFRNNLIGRLHHENYKILLAVRQEDIKQILDKEDIDVVLLNLDKTNREGLMILKQIKTESPLTEIIIINSSKHIALSIEGMKLGAFDDFFLPFDVESLIQRIKDAFLHKLSKK</sequence>
<accession>A0A975BA99</accession>
<dbReference type="EMBL" id="CP061799">
    <property type="protein sequence ID" value="QTA81678.1"/>
    <property type="molecule type" value="Genomic_DNA"/>
</dbReference>
<dbReference type="AlphaFoldDB" id="A0A975BA99"/>
<evidence type="ECO:0000259" key="2">
    <source>
        <dbReference type="PROSITE" id="PS50110"/>
    </source>
</evidence>
<dbReference type="KEGG" id="dli:dnl_40210"/>
<dbReference type="Pfam" id="PF00072">
    <property type="entry name" value="Response_reg"/>
    <property type="match status" value="1"/>
</dbReference>
<dbReference type="Proteomes" id="UP000663720">
    <property type="component" value="Chromosome"/>
</dbReference>
<evidence type="ECO:0000313" key="3">
    <source>
        <dbReference type="EMBL" id="QTA81678.1"/>
    </source>
</evidence>